<proteinExistence type="predicted"/>
<evidence type="ECO:0000313" key="1">
    <source>
        <dbReference type="Ensembl" id="ENSSHAP00000024494.1"/>
    </source>
</evidence>
<reference evidence="1" key="3">
    <citation type="submission" date="2025-09" db="UniProtKB">
        <authorList>
            <consortium name="Ensembl"/>
        </authorList>
    </citation>
    <scope>IDENTIFICATION</scope>
</reference>
<keyword evidence="2" id="KW-1185">Reference proteome</keyword>
<dbReference type="Proteomes" id="UP000007648">
    <property type="component" value="Unassembled WGS sequence"/>
</dbReference>
<dbReference type="InParanoid" id="A0A7N4NMH5"/>
<dbReference type="AlphaFoldDB" id="A0A7N4NMH5"/>
<dbReference type="GeneTree" id="ENSGT01010000222666"/>
<organism evidence="1 2">
    <name type="scientific">Sarcophilus harrisii</name>
    <name type="common">Tasmanian devil</name>
    <name type="synonym">Sarcophilus laniarius</name>
    <dbReference type="NCBI Taxonomy" id="9305"/>
    <lineage>
        <taxon>Eukaryota</taxon>
        <taxon>Metazoa</taxon>
        <taxon>Chordata</taxon>
        <taxon>Craniata</taxon>
        <taxon>Vertebrata</taxon>
        <taxon>Euteleostomi</taxon>
        <taxon>Mammalia</taxon>
        <taxon>Metatheria</taxon>
        <taxon>Dasyuromorphia</taxon>
        <taxon>Dasyuridae</taxon>
        <taxon>Sarcophilus</taxon>
    </lineage>
</organism>
<sequence length="109" mass="12990">MASSSVPDRYRRDASTEMIRTKVARRKSVTWKENRYKKFEQNRHFGLIDVNTTALEDRNLPPLDETIENFLEKETVKPSEYKLGFQRKKLCAYIIIRSILKVYVIQKHI</sequence>
<reference evidence="1 2" key="1">
    <citation type="journal article" date="2011" name="Proc. Natl. Acad. Sci. U.S.A.">
        <title>Genetic diversity and population structure of the endangered marsupial Sarcophilus harrisii (Tasmanian devil).</title>
        <authorList>
            <person name="Miller W."/>
            <person name="Hayes V.M."/>
            <person name="Ratan A."/>
            <person name="Petersen D.C."/>
            <person name="Wittekindt N.E."/>
            <person name="Miller J."/>
            <person name="Walenz B."/>
            <person name="Knight J."/>
            <person name="Qi J."/>
            <person name="Zhao F."/>
            <person name="Wang Q."/>
            <person name="Bedoya-Reina O.C."/>
            <person name="Katiyar N."/>
            <person name="Tomsho L.P."/>
            <person name="Kasson L.M."/>
            <person name="Hardie R.A."/>
            <person name="Woodbridge P."/>
            <person name="Tindall E.A."/>
            <person name="Bertelsen M.F."/>
            <person name="Dixon D."/>
            <person name="Pyecroft S."/>
            <person name="Helgen K.M."/>
            <person name="Lesk A.M."/>
            <person name="Pringle T.H."/>
            <person name="Patterson N."/>
            <person name="Zhang Y."/>
            <person name="Kreiss A."/>
            <person name="Woods G.M."/>
            <person name="Jones M.E."/>
            <person name="Schuster S.C."/>
        </authorList>
    </citation>
    <scope>NUCLEOTIDE SEQUENCE [LARGE SCALE GENOMIC DNA]</scope>
</reference>
<accession>A0A7N4NMH5</accession>
<protein>
    <submittedName>
        <fullName evidence="1">Uncharacterized protein</fullName>
    </submittedName>
</protein>
<name>A0A7N4NMH5_SARHA</name>
<evidence type="ECO:0000313" key="2">
    <source>
        <dbReference type="Proteomes" id="UP000007648"/>
    </source>
</evidence>
<dbReference type="Ensembl" id="ENSSHAT00000032013.1">
    <property type="protein sequence ID" value="ENSSHAP00000024494.1"/>
    <property type="gene ID" value="ENSSHAG00000027627.1"/>
</dbReference>
<reference evidence="1" key="2">
    <citation type="submission" date="2025-08" db="UniProtKB">
        <authorList>
            <consortium name="Ensembl"/>
        </authorList>
    </citation>
    <scope>IDENTIFICATION</scope>
</reference>